<evidence type="ECO:0000313" key="2">
    <source>
        <dbReference type="Proteomes" id="UP000439903"/>
    </source>
</evidence>
<gene>
    <name evidence="1" type="ORF">F8M41_019378</name>
</gene>
<keyword evidence="2" id="KW-1185">Reference proteome</keyword>
<dbReference type="AlphaFoldDB" id="A0A8H4B5F8"/>
<dbReference type="Proteomes" id="UP000439903">
    <property type="component" value="Unassembled WGS sequence"/>
</dbReference>
<sequence length="235" mass="26476">MNDKNQSKAIHALLQNGSTIYIDLNMKHYLLLYDNDNNQSTGIVLDWSKKVVKDIIFAANKTVENSNIVTMSDVHLSSFIISSQDIGTVNWIVCNLPQDESSILDYLAYDTFVLSDNSSLSFIFPTTDGIYGFITTELSYEINSILNVPVPIVSIYYMSLTPLTHQISKKFLLHYARNVDFLSSGSVIGVHALYFQLMYTNYSVQYNCQSLFYGGAVITSWSVEDNIIKKKKLAA</sequence>
<protein>
    <submittedName>
        <fullName evidence="1">Uncharacterized protein</fullName>
    </submittedName>
</protein>
<comment type="caution">
    <text evidence="1">The sequence shown here is derived from an EMBL/GenBank/DDBJ whole genome shotgun (WGS) entry which is preliminary data.</text>
</comment>
<dbReference type="EMBL" id="WTPW01000006">
    <property type="protein sequence ID" value="KAF0561758.1"/>
    <property type="molecule type" value="Genomic_DNA"/>
</dbReference>
<evidence type="ECO:0000313" key="1">
    <source>
        <dbReference type="EMBL" id="KAF0561758.1"/>
    </source>
</evidence>
<organism evidence="1 2">
    <name type="scientific">Gigaspora margarita</name>
    <dbReference type="NCBI Taxonomy" id="4874"/>
    <lineage>
        <taxon>Eukaryota</taxon>
        <taxon>Fungi</taxon>
        <taxon>Fungi incertae sedis</taxon>
        <taxon>Mucoromycota</taxon>
        <taxon>Glomeromycotina</taxon>
        <taxon>Glomeromycetes</taxon>
        <taxon>Diversisporales</taxon>
        <taxon>Gigasporaceae</taxon>
        <taxon>Gigaspora</taxon>
    </lineage>
</organism>
<name>A0A8H4B5F8_GIGMA</name>
<reference evidence="1 2" key="1">
    <citation type="journal article" date="2019" name="Environ. Microbiol.">
        <title>At the nexus of three kingdoms: the genome of the mycorrhizal fungus Gigaspora margarita provides insights into plant, endobacterial and fungal interactions.</title>
        <authorList>
            <person name="Venice F."/>
            <person name="Ghignone S."/>
            <person name="Salvioli di Fossalunga A."/>
            <person name="Amselem J."/>
            <person name="Novero M."/>
            <person name="Xianan X."/>
            <person name="Sedzielewska Toro K."/>
            <person name="Morin E."/>
            <person name="Lipzen A."/>
            <person name="Grigoriev I.V."/>
            <person name="Henrissat B."/>
            <person name="Martin F.M."/>
            <person name="Bonfante P."/>
        </authorList>
    </citation>
    <scope>NUCLEOTIDE SEQUENCE [LARGE SCALE GENOMIC DNA]</scope>
    <source>
        <strain evidence="1 2">BEG34</strain>
    </source>
</reference>
<accession>A0A8H4B5F8</accession>
<proteinExistence type="predicted"/>